<name>A0ABW1N3Z5_9GAMM</name>
<keyword evidence="2" id="KW-1185">Reference proteome</keyword>
<dbReference type="Pfam" id="PF15601">
    <property type="entry name" value="Imm70"/>
    <property type="match status" value="1"/>
</dbReference>
<reference evidence="1 2" key="1">
    <citation type="submission" date="2024-09" db="EMBL/GenBank/DDBJ databases">
        <title>Whole genome analysis of Stenotrophomonas geniculata MK-1, and its biological control impact on peanut foliage fungus diseases.</title>
        <authorList>
            <person name="Ahsan T."/>
        </authorList>
    </citation>
    <scope>NUCLEOTIDE SEQUENCE [LARGE SCALE GENOMIC DNA]</scope>
    <source>
        <strain evidence="1 2">MK-1</strain>
    </source>
</reference>
<organism evidence="1 2">
    <name type="scientific">Stenotrophomonas geniculata</name>
    <dbReference type="NCBI Taxonomy" id="86188"/>
    <lineage>
        <taxon>Bacteria</taxon>
        <taxon>Pseudomonadati</taxon>
        <taxon>Pseudomonadota</taxon>
        <taxon>Gammaproteobacteria</taxon>
        <taxon>Lysobacterales</taxon>
        <taxon>Lysobacteraceae</taxon>
        <taxon>Stenotrophomonas</taxon>
    </lineage>
</organism>
<accession>A0ABW1N3Z5</accession>
<proteinExistence type="predicted"/>
<dbReference type="InterPro" id="IPR028185">
    <property type="entry name" value="Imm70"/>
</dbReference>
<dbReference type="RefSeq" id="WP_239682748.1">
    <property type="nucleotide sequence ID" value="NZ_CP134450.1"/>
</dbReference>
<protein>
    <submittedName>
        <fullName evidence="1">Imm70 family immunity protein</fullName>
    </submittedName>
</protein>
<dbReference type="Proteomes" id="UP001596115">
    <property type="component" value="Unassembled WGS sequence"/>
</dbReference>
<dbReference type="EMBL" id="JBHRFL010000029">
    <property type="protein sequence ID" value="MFC6070933.1"/>
    <property type="molecule type" value="Genomic_DNA"/>
</dbReference>
<evidence type="ECO:0000313" key="2">
    <source>
        <dbReference type="Proteomes" id="UP001596115"/>
    </source>
</evidence>
<evidence type="ECO:0000313" key="1">
    <source>
        <dbReference type="EMBL" id="MFC6070933.1"/>
    </source>
</evidence>
<sequence>MKIDEAPPEDRLHSVCSSGEPLGFTRMTIGIRLGQITDEIGSSSFLYAFFSTISGNLEPDGWGSRFPVLMRQLYAGRLQQSDAADALVELRRVRSELAELPPAHVIWSFEDRTQHPPWGDHIAPDIDSLATYFVTAHGRDLIALLAEVFEALKEGEDRSARIVDY</sequence>
<comment type="caution">
    <text evidence="1">The sequence shown here is derived from an EMBL/GenBank/DDBJ whole genome shotgun (WGS) entry which is preliminary data.</text>
</comment>
<gene>
    <name evidence="1" type="ORF">ACFLLB_15270</name>
</gene>